<dbReference type="Pfam" id="PF01459">
    <property type="entry name" value="Porin_3"/>
    <property type="match status" value="1"/>
</dbReference>
<dbReference type="STRING" id="4577.A0A1D6MQU1"/>
<dbReference type="PaxDb" id="4577-GRMZM2G105085_P01"/>
<reference evidence="10" key="3">
    <citation type="submission" date="2021-05" db="UniProtKB">
        <authorList>
            <consortium name="EnsemblPlants"/>
        </authorList>
    </citation>
    <scope>IDENTIFICATION</scope>
    <source>
        <strain evidence="10">cv. B73</strain>
    </source>
</reference>
<dbReference type="GeneID" id="103650021"/>
<evidence type="ECO:0000256" key="7">
    <source>
        <dbReference type="ARBA" id="ARBA00023136"/>
    </source>
</evidence>
<keyword evidence="11" id="KW-1185">Reference proteome</keyword>
<protein>
    <submittedName>
        <fullName evidence="9">Mitochondrial import receptor subunit TOM40-1</fullName>
    </submittedName>
</protein>
<dbReference type="RefSeq" id="XP_008673915.1">
    <property type="nucleotide sequence ID" value="XM_008675693.3"/>
</dbReference>
<proteinExistence type="evidence at protein level"/>
<keyword evidence="3" id="KW-0813">Transport</keyword>
<keyword evidence="6" id="KW-0496">Mitochondrion</keyword>
<dbReference type="PANTHER" id="PTHR10802">
    <property type="entry name" value="MITOCHONDRIAL IMPORT RECEPTOR SUBUNIT TOM40"/>
    <property type="match status" value="1"/>
</dbReference>
<evidence type="ECO:0000256" key="2">
    <source>
        <dbReference type="ARBA" id="ARBA00004294"/>
    </source>
</evidence>
<dbReference type="EnsemblPlants" id="Zm00001eb128840_T002">
    <property type="protein sequence ID" value="Zm00001eb128840_P002"/>
    <property type="gene ID" value="Zm00001eb128840"/>
</dbReference>
<dbReference type="EMBL" id="CM007649">
    <property type="protein sequence ID" value="ONM31373.1"/>
    <property type="molecule type" value="Genomic_DNA"/>
</dbReference>
<dbReference type="ExpressionAtlas" id="A0A1D6MQU1">
    <property type="expression patterns" value="baseline"/>
</dbReference>
<evidence type="ECO:0000256" key="8">
    <source>
        <dbReference type="SAM" id="MobiDB-lite"/>
    </source>
</evidence>
<reference evidence="10" key="2">
    <citation type="submission" date="2019-07" db="EMBL/GenBank/DDBJ databases">
        <authorList>
            <person name="Seetharam A."/>
            <person name="Woodhouse M."/>
            <person name="Cannon E."/>
        </authorList>
    </citation>
    <scope>NUCLEOTIDE SEQUENCE [LARGE SCALE GENOMIC DNA]</scope>
    <source>
        <strain evidence="10">cv. B73</strain>
    </source>
</reference>
<dbReference type="OMA" id="PHYSKGM"/>
<keyword evidence="9" id="KW-0675">Receptor</keyword>
<dbReference type="Proteomes" id="UP000007305">
    <property type="component" value="Chromosome 3"/>
</dbReference>
<accession>A0A1D6MQU1</accession>
<name>A0A1D6MQU1_MAIZE</name>
<sequence length="183" mass="20300">MGSSVSQASAPPPPPPTYASTPPSFVHAAADVAAPPPKPHEEEATEEKVDYLNLPCPVPYEEIQREAFMTLKPDLFEGMRFDFTKMITPYFALTHSVAMGSIDIPAQKSGVIKIPTSNYEFGANFINQKTMLMGRVAHDGRENIRVKHDITDNLSLKINAQLTSEPHYSKGMLYFDYKVSLLL</sequence>
<comment type="subcellular location">
    <subcellularLocation>
        <location evidence="1">Membrane</location>
        <topology evidence="1">Multi-pass membrane protein</topology>
    </subcellularLocation>
    <subcellularLocation>
        <location evidence="2">Mitochondrion outer membrane</location>
    </subcellularLocation>
</comment>
<evidence type="ECO:0000256" key="6">
    <source>
        <dbReference type="ARBA" id="ARBA00022787"/>
    </source>
</evidence>
<dbReference type="KEGG" id="zma:103650021"/>
<dbReference type="InterPro" id="IPR037930">
    <property type="entry name" value="Tom40"/>
</dbReference>
<feature type="region of interest" description="Disordered" evidence="8">
    <location>
        <begin position="1"/>
        <end position="48"/>
    </location>
</feature>
<keyword evidence="4" id="KW-1134">Transmembrane beta strand</keyword>
<dbReference type="OrthoDB" id="19656at2759"/>
<evidence type="ECO:0000313" key="9">
    <source>
        <dbReference type="EMBL" id="ONM31373.1"/>
    </source>
</evidence>
<dbReference type="GO" id="GO:0008320">
    <property type="term" value="F:protein transmembrane transporter activity"/>
    <property type="evidence" value="ECO:0000318"/>
    <property type="project" value="GO_Central"/>
</dbReference>
<evidence type="ECO:0007829" key="12">
    <source>
        <dbReference type="PeptideAtlas" id="A0A1D6MQU1"/>
    </source>
</evidence>
<dbReference type="AlphaFoldDB" id="A0A1D6MQU1"/>
<evidence type="ECO:0000256" key="4">
    <source>
        <dbReference type="ARBA" id="ARBA00022452"/>
    </source>
</evidence>
<dbReference type="SMR" id="A0A1D6MQU1"/>
<evidence type="ECO:0000313" key="10">
    <source>
        <dbReference type="EnsemblPlants" id="Zm00001eb128840_P002"/>
    </source>
</evidence>
<gene>
    <name evidence="10" type="primary">LOC103650021</name>
    <name evidence="9" type="ORF">ZEAMMB73_Zm00001d040440</name>
</gene>
<dbReference type="GO" id="GO:0030150">
    <property type="term" value="P:protein import into mitochondrial matrix"/>
    <property type="evidence" value="ECO:0000318"/>
    <property type="project" value="GO_Central"/>
</dbReference>
<dbReference type="InterPro" id="IPR027246">
    <property type="entry name" value="Porin_Euk/Tom40"/>
</dbReference>
<dbReference type="Gramene" id="Zm00001eb128840_T002">
    <property type="protein sequence ID" value="Zm00001eb128840_P002"/>
    <property type="gene ID" value="Zm00001eb128840"/>
</dbReference>
<evidence type="ECO:0000256" key="5">
    <source>
        <dbReference type="ARBA" id="ARBA00022692"/>
    </source>
</evidence>
<evidence type="ECO:0000313" key="11">
    <source>
        <dbReference type="Proteomes" id="UP000007305"/>
    </source>
</evidence>
<keyword evidence="5" id="KW-0812">Transmembrane</keyword>
<feature type="compositionally biased region" description="Basic and acidic residues" evidence="8">
    <location>
        <begin position="38"/>
        <end position="48"/>
    </location>
</feature>
<dbReference type="eggNOG" id="KOG3296">
    <property type="taxonomic scope" value="Eukaryota"/>
</dbReference>
<feature type="compositionally biased region" description="Low complexity" evidence="8">
    <location>
        <begin position="18"/>
        <end position="33"/>
    </location>
</feature>
<keyword evidence="12" id="KW-1267">Proteomics identification</keyword>
<dbReference type="GO" id="GO:0005742">
    <property type="term" value="C:mitochondrial outer membrane translocase complex"/>
    <property type="evidence" value="ECO:0000318"/>
    <property type="project" value="GO_Central"/>
</dbReference>
<keyword evidence="6" id="KW-1000">Mitochondrion outer membrane</keyword>
<evidence type="ECO:0000256" key="1">
    <source>
        <dbReference type="ARBA" id="ARBA00004141"/>
    </source>
</evidence>
<organism evidence="9">
    <name type="scientific">Zea mays</name>
    <name type="common">Maize</name>
    <dbReference type="NCBI Taxonomy" id="4577"/>
    <lineage>
        <taxon>Eukaryota</taxon>
        <taxon>Viridiplantae</taxon>
        <taxon>Streptophyta</taxon>
        <taxon>Embryophyta</taxon>
        <taxon>Tracheophyta</taxon>
        <taxon>Spermatophyta</taxon>
        <taxon>Magnoliopsida</taxon>
        <taxon>Liliopsida</taxon>
        <taxon>Poales</taxon>
        <taxon>Poaceae</taxon>
        <taxon>PACMAD clade</taxon>
        <taxon>Panicoideae</taxon>
        <taxon>Andropogonodae</taxon>
        <taxon>Andropogoneae</taxon>
        <taxon>Tripsacinae</taxon>
        <taxon>Zea</taxon>
    </lineage>
</organism>
<reference evidence="9 11" key="1">
    <citation type="submission" date="2015-12" db="EMBL/GenBank/DDBJ databases">
        <title>Update maize B73 reference genome by single molecule sequencing technologies.</title>
        <authorList>
            <consortium name="Maize Genome Sequencing Project"/>
            <person name="Ware D."/>
        </authorList>
    </citation>
    <scope>NUCLEOTIDE SEQUENCE [LARGE SCALE GENOMIC DNA]</scope>
    <source>
        <strain evidence="11">cv. B73</strain>
        <tissue evidence="9">Seedling</tissue>
    </source>
</reference>
<keyword evidence="7" id="KW-0472">Membrane</keyword>
<evidence type="ECO:0000256" key="3">
    <source>
        <dbReference type="ARBA" id="ARBA00022448"/>
    </source>
</evidence>